<dbReference type="SMART" id="SM00382">
    <property type="entry name" value="AAA"/>
    <property type="match status" value="1"/>
</dbReference>
<feature type="domain" description="AAA+ ATPase" evidence="3">
    <location>
        <begin position="301"/>
        <end position="445"/>
    </location>
</feature>
<evidence type="ECO:0000259" key="3">
    <source>
        <dbReference type="SMART" id="SM00382"/>
    </source>
</evidence>
<dbReference type="Gene3D" id="3.40.50.300">
    <property type="entry name" value="P-loop containing nucleotide triphosphate hydrolases"/>
    <property type="match status" value="1"/>
</dbReference>
<dbReference type="InterPro" id="IPR003959">
    <property type="entry name" value="ATPase_AAA_core"/>
</dbReference>
<dbReference type="InterPro" id="IPR050130">
    <property type="entry name" value="ClpA_ClpB"/>
</dbReference>
<dbReference type="CDD" id="cd19499">
    <property type="entry name" value="RecA-like_ClpB_Hsp104-like"/>
    <property type="match status" value="1"/>
</dbReference>
<gene>
    <name evidence="4" type="ORF">GE061_007269</name>
</gene>
<dbReference type="PRINTS" id="PR00300">
    <property type="entry name" value="CLPPROTEASEA"/>
</dbReference>
<proteinExistence type="predicted"/>
<dbReference type="Gene3D" id="1.10.8.60">
    <property type="match status" value="1"/>
</dbReference>
<keyword evidence="1" id="KW-0547">Nucleotide-binding</keyword>
<dbReference type="OrthoDB" id="47330at2759"/>
<keyword evidence="5" id="KW-1185">Reference proteome</keyword>
<dbReference type="PANTHER" id="PTHR11638">
    <property type="entry name" value="ATP-DEPENDENT CLP PROTEASE"/>
    <property type="match status" value="1"/>
</dbReference>
<accession>A0A6A4JCS5</accession>
<organism evidence="4 5">
    <name type="scientific">Apolygus lucorum</name>
    <name type="common">Small green plant bug</name>
    <name type="synonym">Lygocoris lucorum</name>
    <dbReference type="NCBI Taxonomy" id="248454"/>
    <lineage>
        <taxon>Eukaryota</taxon>
        <taxon>Metazoa</taxon>
        <taxon>Ecdysozoa</taxon>
        <taxon>Arthropoda</taxon>
        <taxon>Hexapoda</taxon>
        <taxon>Insecta</taxon>
        <taxon>Pterygota</taxon>
        <taxon>Neoptera</taxon>
        <taxon>Paraneoptera</taxon>
        <taxon>Hemiptera</taxon>
        <taxon>Heteroptera</taxon>
        <taxon>Panheteroptera</taxon>
        <taxon>Cimicomorpha</taxon>
        <taxon>Miridae</taxon>
        <taxon>Mirini</taxon>
        <taxon>Apolygus</taxon>
    </lineage>
</organism>
<evidence type="ECO:0000256" key="2">
    <source>
        <dbReference type="ARBA" id="ARBA00022840"/>
    </source>
</evidence>
<dbReference type="EMBL" id="WIXP02000015">
    <property type="protein sequence ID" value="KAF6199244.1"/>
    <property type="molecule type" value="Genomic_DNA"/>
</dbReference>
<dbReference type="SUPFAM" id="SSF48403">
    <property type="entry name" value="Ankyrin repeat"/>
    <property type="match status" value="1"/>
</dbReference>
<dbReference type="InterPro" id="IPR036770">
    <property type="entry name" value="Ankyrin_rpt-contain_sf"/>
</dbReference>
<comment type="caution">
    <text evidence="4">The sequence shown here is derived from an EMBL/GenBank/DDBJ whole genome shotgun (WGS) entry which is preliminary data.</text>
</comment>
<dbReference type="Gene3D" id="1.25.40.20">
    <property type="entry name" value="Ankyrin repeat-containing domain"/>
    <property type="match status" value="1"/>
</dbReference>
<dbReference type="InterPro" id="IPR027417">
    <property type="entry name" value="P-loop_NTPase"/>
</dbReference>
<dbReference type="GO" id="GO:0005739">
    <property type="term" value="C:mitochondrion"/>
    <property type="evidence" value="ECO:0007669"/>
    <property type="project" value="TreeGrafter"/>
</dbReference>
<keyword evidence="2" id="KW-0067">ATP-binding</keyword>
<evidence type="ECO:0000256" key="1">
    <source>
        <dbReference type="ARBA" id="ARBA00022741"/>
    </source>
</evidence>
<dbReference type="AlphaFoldDB" id="A0A6A4JCS5"/>
<dbReference type="SMART" id="SM00248">
    <property type="entry name" value="ANK"/>
    <property type="match status" value="2"/>
</dbReference>
<reference evidence="4" key="1">
    <citation type="journal article" date="2021" name="Mol. Ecol. Resour.">
        <title>Apolygus lucorum genome provides insights into omnivorousness and mesophyll feeding.</title>
        <authorList>
            <person name="Liu Y."/>
            <person name="Liu H."/>
            <person name="Wang H."/>
            <person name="Huang T."/>
            <person name="Liu B."/>
            <person name="Yang B."/>
            <person name="Yin L."/>
            <person name="Li B."/>
            <person name="Zhang Y."/>
            <person name="Zhang S."/>
            <person name="Jiang F."/>
            <person name="Zhang X."/>
            <person name="Ren Y."/>
            <person name="Wang B."/>
            <person name="Wang S."/>
            <person name="Lu Y."/>
            <person name="Wu K."/>
            <person name="Fan W."/>
            <person name="Wang G."/>
        </authorList>
    </citation>
    <scope>NUCLEOTIDE SEQUENCE</scope>
    <source>
        <strain evidence="4">12Hb</strain>
    </source>
</reference>
<dbReference type="PRINTS" id="PR01415">
    <property type="entry name" value="ANKYRIN"/>
</dbReference>
<dbReference type="GO" id="GO:0034605">
    <property type="term" value="P:cellular response to heat"/>
    <property type="evidence" value="ECO:0007669"/>
    <property type="project" value="TreeGrafter"/>
</dbReference>
<dbReference type="InterPro" id="IPR002110">
    <property type="entry name" value="Ankyrin_rpt"/>
</dbReference>
<dbReference type="Pfam" id="PF00023">
    <property type="entry name" value="Ank"/>
    <property type="match status" value="2"/>
</dbReference>
<protein>
    <recommendedName>
        <fullName evidence="3">AAA+ ATPase domain-containing protein</fullName>
    </recommendedName>
</protein>
<dbReference type="Pfam" id="PF10431">
    <property type="entry name" value="ClpB_D2-small"/>
    <property type="match status" value="1"/>
</dbReference>
<dbReference type="SUPFAM" id="SSF52540">
    <property type="entry name" value="P-loop containing nucleoside triphosphate hydrolases"/>
    <property type="match status" value="1"/>
</dbReference>
<dbReference type="GO" id="GO:0005524">
    <property type="term" value="F:ATP binding"/>
    <property type="evidence" value="ECO:0007669"/>
    <property type="project" value="UniProtKB-KW"/>
</dbReference>
<evidence type="ECO:0000313" key="4">
    <source>
        <dbReference type="EMBL" id="KAF6199244.1"/>
    </source>
</evidence>
<dbReference type="PROSITE" id="PS50088">
    <property type="entry name" value="ANK_REPEAT"/>
    <property type="match status" value="2"/>
</dbReference>
<dbReference type="PANTHER" id="PTHR11638:SF93">
    <property type="entry name" value="MITOCHONDRIAL DISAGGREGASE"/>
    <property type="match status" value="1"/>
</dbReference>
<evidence type="ECO:0000313" key="5">
    <source>
        <dbReference type="Proteomes" id="UP000466442"/>
    </source>
</evidence>
<name>A0A6A4JCS5_APOLU</name>
<dbReference type="Proteomes" id="UP000466442">
    <property type="component" value="Unassembled WGS sequence"/>
</dbReference>
<sequence length="630" mass="70504">MKAAGNSLVGFTGRLSASCTRPTWRSVSLDRNRLPKALVSPPCRFLKPKEPAARTFRNPQSSFHLPKLKVAVAIGLAGFTVAQCATTKNNLDSKFFRIVKQGSTKELRTFLESNTKYNIDKRHFLGWTALHVAAVNGNVEMVKMLLDAGADPNAGDDYVNVYRTASEKGLHTLDVMLHRESEFSESLRAQENYLGFTPLHYAVLVESIECVKVLLARGANPSIEASGHTPVALAKDNEMKHLLENEAEKFQLAEKEREAEERRKFPLEQRLKMYIIGQEAAISTVAAAIRRKENGWADDEHPLVFLFLGSSGIGKTELAKQLANYIHKNKTNSFIRLDMSEYQEKHEVAKLIGAPPGYVGHDAGGQLTKQLRAYPNAVVLFDEVDKAHPDVLTVLLQLFDEGRLTDGKGKTIECKNAIFVMTSNLGSDEIANHAIQLRAEILNNKTAKAVTCEVKITENFKEQVVRPILKRHFKRDEFLGRINEIVYFLPFSNAELNRLVSKELRFWAKKAEEKHRVTLNWDTGVESVLAGGYNHHYGARSIKHEVERRVISKLAAAQEAGVLKAGSTVQVVVHWPLPGESESEPTIRLRLKTGSRERDFVEIGNAPDIRDMSHSFTRIHHPPSTVSPKI</sequence>
<dbReference type="InterPro" id="IPR001270">
    <property type="entry name" value="ClpA/B"/>
</dbReference>
<dbReference type="GO" id="GO:0016887">
    <property type="term" value="F:ATP hydrolysis activity"/>
    <property type="evidence" value="ECO:0007669"/>
    <property type="project" value="InterPro"/>
</dbReference>
<dbReference type="PROSITE" id="PS50297">
    <property type="entry name" value="ANK_REP_REGION"/>
    <property type="match status" value="2"/>
</dbReference>
<dbReference type="Pfam" id="PF07724">
    <property type="entry name" value="AAA_2"/>
    <property type="match status" value="1"/>
</dbReference>
<dbReference type="InterPro" id="IPR003593">
    <property type="entry name" value="AAA+_ATPase"/>
</dbReference>
<dbReference type="InterPro" id="IPR019489">
    <property type="entry name" value="Clp_ATPase_C"/>
</dbReference>